<organism evidence="2 3">
    <name type="scientific">Citricoccus parietis</name>
    <dbReference type="NCBI Taxonomy" id="592307"/>
    <lineage>
        <taxon>Bacteria</taxon>
        <taxon>Bacillati</taxon>
        <taxon>Actinomycetota</taxon>
        <taxon>Actinomycetes</taxon>
        <taxon>Micrococcales</taxon>
        <taxon>Micrococcaceae</taxon>
        <taxon>Citricoccus</taxon>
    </lineage>
</organism>
<dbReference type="Proteomes" id="UP001589575">
    <property type="component" value="Unassembled WGS sequence"/>
</dbReference>
<evidence type="ECO:0000256" key="1">
    <source>
        <dbReference type="SAM" id="MobiDB-lite"/>
    </source>
</evidence>
<keyword evidence="3" id="KW-1185">Reference proteome</keyword>
<gene>
    <name evidence="2" type="ORF">ACFFX0_03690</name>
</gene>
<evidence type="ECO:0000313" key="2">
    <source>
        <dbReference type="EMBL" id="MFB9070334.1"/>
    </source>
</evidence>
<proteinExistence type="predicted"/>
<dbReference type="EMBL" id="JBHMFI010000001">
    <property type="protein sequence ID" value="MFB9070334.1"/>
    <property type="molecule type" value="Genomic_DNA"/>
</dbReference>
<comment type="caution">
    <text evidence="2">The sequence shown here is derived from an EMBL/GenBank/DDBJ whole genome shotgun (WGS) entry which is preliminary data.</text>
</comment>
<feature type="region of interest" description="Disordered" evidence="1">
    <location>
        <begin position="1"/>
        <end position="44"/>
    </location>
</feature>
<reference evidence="2 3" key="1">
    <citation type="submission" date="2024-09" db="EMBL/GenBank/DDBJ databases">
        <authorList>
            <person name="Sun Q."/>
            <person name="Mori K."/>
        </authorList>
    </citation>
    <scope>NUCLEOTIDE SEQUENCE [LARGE SCALE GENOMIC DNA]</scope>
    <source>
        <strain evidence="2 3">CCM 7609</strain>
    </source>
</reference>
<name>A0ABV5FUH4_9MICC</name>
<accession>A0ABV5FUH4</accession>
<protein>
    <submittedName>
        <fullName evidence="2">Uncharacterized protein</fullName>
    </submittedName>
</protein>
<evidence type="ECO:0000313" key="3">
    <source>
        <dbReference type="Proteomes" id="UP001589575"/>
    </source>
</evidence>
<sequence>MKSRMRTGTGRDGRSCRSRVFRNPRGSATGSLHNPTPGGVAVRV</sequence>